<reference evidence="1 2" key="1">
    <citation type="submission" date="2023-04" db="EMBL/GenBank/DDBJ databases">
        <title>Luteimonas endophyticus RD2P54.</title>
        <authorList>
            <person name="Sun J.-Q."/>
        </authorList>
    </citation>
    <scope>NUCLEOTIDE SEQUENCE [LARGE SCALE GENOMIC DNA]</scope>
    <source>
        <strain evidence="1 2">RD2P54</strain>
    </source>
</reference>
<organism evidence="1 2">
    <name type="scientific">Luteimonas endophytica</name>
    <dbReference type="NCBI Taxonomy" id="3042023"/>
    <lineage>
        <taxon>Bacteria</taxon>
        <taxon>Pseudomonadati</taxon>
        <taxon>Pseudomonadota</taxon>
        <taxon>Gammaproteobacteria</taxon>
        <taxon>Lysobacterales</taxon>
        <taxon>Lysobacteraceae</taxon>
        <taxon>Luteimonas</taxon>
    </lineage>
</organism>
<keyword evidence="2" id="KW-1185">Reference proteome</keyword>
<gene>
    <name evidence="1" type="ORF">QFW77_07275</name>
</gene>
<accession>A0ABT6J7J1</accession>
<evidence type="ECO:0000313" key="2">
    <source>
        <dbReference type="Proteomes" id="UP001156940"/>
    </source>
</evidence>
<proteinExistence type="predicted"/>
<dbReference type="Proteomes" id="UP001156940">
    <property type="component" value="Unassembled WGS sequence"/>
</dbReference>
<dbReference type="EMBL" id="JARXRM010000027">
    <property type="protein sequence ID" value="MDH5822794.1"/>
    <property type="molecule type" value="Genomic_DNA"/>
</dbReference>
<evidence type="ECO:0008006" key="3">
    <source>
        <dbReference type="Google" id="ProtNLM"/>
    </source>
</evidence>
<sequence length="72" mass="7033">MSPILLVLGVGLIGGNRLGGRLADSGGVARALPAMLAPLCAGFFAMPQRATAVAITGASGLTAFATVPALQL</sequence>
<name>A0ABT6J7J1_9GAMM</name>
<comment type="caution">
    <text evidence="1">The sequence shown here is derived from an EMBL/GenBank/DDBJ whole genome shotgun (WGS) entry which is preliminary data.</text>
</comment>
<protein>
    <recommendedName>
        <fullName evidence="3">MFS transporter</fullName>
    </recommendedName>
</protein>
<evidence type="ECO:0000313" key="1">
    <source>
        <dbReference type="EMBL" id="MDH5822794.1"/>
    </source>
</evidence>